<name>A0A565BCL7_9BRAS</name>
<keyword evidence="4" id="KW-1185">Reference proteome</keyword>
<dbReference type="InterPro" id="IPR011990">
    <property type="entry name" value="TPR-like_helical_dom_sf"/>
</dbReference>
<dbReference type="InterPro" id="IPR052308">
    <property type="entry name" value="PPR_domain-containing"/>
</dbReference>
<organism evidence="3 4">
    <name type="scientific">Arabis nemorensis</name>
    <dbReference type="NCBI Taxonomy" id="586526"/>
    <lineage>
        <taxon>Eukaryota</taxon>
        <taxon>Viridiplantae</taxon>
        <taxon>Streptophyta</taxon>
        <taxon>Embryophyta</taxon>
        <taxon>Tracheophyta</taxon>
        <taxon>Spermatophyta</taxon>
        <taxon>Magnoliopsida</taxon>
        <taxon>eudicotyledons</taxon>
        <taxon>Gunneridae</taxon>
        <taxon>Pentapetalae</taxon>
        <taxon>rosids</taxon>
        <taxon>malvids</taxon>
        <taxon>Brassicales</taxon>
        <taxon>Brassicaceae</taxon>
        <taxon>Arabideae</taxon>
        <taxon>Arabis</taxon>
    </lineage>
</organism>
<dbReference type="Pfam" id="PF13041">
    <property type="entry name" value="PPR_2"/>
    <property type="match status" value="1"/>
</dbReference>
<dbReference type="AlphaFoldDB" id="A0A565BCL7"/>
<dbReference type="Gene3D" id="1.25.40.10">
    <property type="entry name" value="Tetratricopeptide repeat domain"/>
    <property type="match status" value="1"/>
</dbReference>
<dbReference type="InterPro" id="IPR002885">
    <property type="entry name" value="PPR_rpt"/>
</dbReference>
<dbReference type="EMBL" id="CABITT030000003">
    <property type="protein sequence ID" value="VVA99368.1"/>
    <property type="molecule type" value="Genomic_DNA"/>
</dbReference>
<dbReference type="PROSITE" id="PS51375">
    <property type="entry name" value="PPR"/>
    <property type="match status" value="2"/>
</dbReference>
<dbReference type="OrthoDB" id="1093172at2759"/>
<evidence type="ECO:0000256" key="2">
    <source>
        <dbReference type="PROSITE-ProRule" id="PRU00708"/>
    </source>
</evidence>
<dbReference type="Proteomes" id="UP000489600">
    <property type="component" value="Unassembled WGS sequence"/>
</dbReference>
<evidence type="ECO:0000313" key="3">
    <source>
        <dbReference type="EMBL" id="VVA99368.1"/>
    </source>
</evidence>
<sequence length="222" mass="25547">MYMNLIRGYLEQGNLDMAYELRDDFKTCSLRNRIEILNSVFVEHLFKQGKDEEAMELYKSSLNNKDGFTANGAVANAYLKVLLKYGKKTQAWALFQYMLDNYSNYHRSELDVDTLNMMVNECFKSGRFSDALNTFIKTKAKLKYLPVGAYKNIITRFCRNGNLSEAENVFDELLKESFTKPDVATYTSLIHAYVEAGRTEDAVQTANKMITSNLQEATKMLF</sequence>
<reference evidence="3" key="1">
    <citation type="submission" date="2019-07" db="EMBL/GenBank/DDBJ databases">
        <authorList>
            <person name="Dittberner H."/>
        </authorList>
    </citation>
    <scope>NUCLEOTIDE SEQUENCE [LARGE SCALE GENOMIC DNA]</scope>
</reference>
<evidence type="ECO:0008006" key="5">
    <source>
        <dbReference type="Google" id="ProtNLM"/>
    </source>
</evidence>
<dbReference type="NCBIfam" id="TIGR00756">
    <property type="entry name" value="PPR"/>
    <property type="match status" value="2"/>
</dbReference>
<dbReference type="PANTHER" id="PTHR47937">
    <property type="entry name" value="PLASTID TRANSCRIPTIONALLY ACTIVE CHROMOSOME 2-LIKE PROTEIN"/>
    <property type="match status" value="1"/>
</dbReference>
<dbReference type="Pfam" id="PF01535">
    <property type="entry name" value="PPR"/>
    <property type="match status" value="2"/>
</dbReference>
<protein>
    <recommendedName>
        <fullName evidence="5">Pentacotripeptide-repeat region of PRORP domain-containing protein</fullName>
    </recommendedName>
</protein>
<comment type="caution">
    <text evidence="3">The sequence shown here is derived from an EMBL/GenBank/DDBJ whole genome shotgun (WGS) entry which is preliminary data.</text>
</comment>
<evidence type="ECO:0000256" key="1">
    <source>
        <dbReference type="ARBA" id="ARBA00022737"/>
    </source>
</evidence>
<dbReference type="PANTHER" id="PTHR47937:SF2">
    <property type="entry name" value="PENTATRICOPEPTIDE (PPR) REPEAT-CONTAINING PROTEIN, PF01535'-RELATED"/>
    <property type="match status" value="1"/>
</dbReference>
<feature type="repeat" description="PPR" evidence="2">
    <location>
        <begin position="146"/>
        <end position="180"/>
    </location>
</feature>
<evidence type="ECO:0000313" key="4">
    <source>
        <dbReference type="Proteomes" id="UP000489600"/>
    </source>
</evidence>
<feature type="repeat" description="PPR" evidence="2">
    <location>
        <begin position="182"/>
        <end position="216"/>
    </location>
</feature>
<proteinExistence type="predicted"/>
<dbReference type="SUPFAM" id="SSF48452">
    <property type="entry name" value="TPR-like"/>
    <property type="match status" value="1"/>
</dbReference>
<gene>
    <name evidence="3" type="ORF">ANE_LOCUS9813</name>
</gene>
<accession>A0A565BCL7</accession>
<keyword evidence="1" id="KW-0677">Repeat</keyword>